<feature type="transmembrane region" description="Helical" evidence="1">
    <location>
        <begin position="31"/>
        <end position="50"/>
    </location>
</feature>
<evidence type="ECO:0000313" key="3">
    <source>
        <dbReference type="Proteomes" id="UP000238701"/>
    </source>
</evidence>
<dbReference type="Proteomes" id="UP000238701">
    <property type="component" value="Unassembled WGS sequence"/>
</dbReference>
<evidence type="ECO:0000256" key="1">
    <source>
        <dbReference type="SAM" id="Phobius"/>
    </source>
</evidence>
<evidence type="ECO:0000313" key="2">
    <source>
        <dbReference type="EMBL" id="SPF45871.1"/>
    </source>
</evidence>
<name>A0A2U3L1U0_9BACT</name>
<keyword evidence="1" id="KW-0812">Transmembrane</keyword>
<protein>
    <recommendedName>
        <fullName evidence="4">O-antigen polymerase</fullName>
    </recommendedName>
</protein>
<keyword evidence="1" id="KW-0472">Membrane</keyword>
<organism evidence="2 3">
    <name type="scientific">Candidatus Sulfotelmatobacter kueseliae</name>
    <dbReference type="NCBI Taxonomy" id="2042962"/>
    <lineage>
        <taxon>Bacteria</taxon>
        <taxon>Pseudomonadati</taxon>
        <taxon>Acidobacteriota</taxon>
        <taxon>Terriglobia</taxon>
        <taxon>Terriglobales</taxon>
        <taxon>Candidatus Korobacteraceae</taxon>
        <taxon>Candidatus Sulfotelmatobacter</taxon>
    </lineage>
</organism>
<evidence type="ECO:0008006" key="4">
    <source>
        <dbReference type="Google" id="ProtNLM"/>
    </source>
</evidence>
<feature type="transmembrane region" description="Helical" evidence="1">
    <location>
        <begin position="62"/>
        <end position="79"/>
    </location>
</feature>
<feature type="transmembrane region" description="Helical" evidence="1">
    <location>
        <begin position="99"/>
        <end position="120"/>
    </location>
</feature>
<keyword evidence="1" id="KW-1133">Transmembrane helix</keyword>
<reference evidence="3" key="1">
    <citation type="submission" date="2018-02" db="EMBL/GenBank/DDBJ databases">
        <authorList>
            <person name="Hausmann B."/>
        </authorList>
    </citation>
    <scope>NUCLEOTIDE SEQUENCE [LARGE SCALE GENOMIC DNA]</scope>
    <source>
        <strain evidence="3">Peat soil MAG SbA1</strain>
    </source>
</reference>
<feature type="transmembrane region" description="Helical" evidence="1">
    <location>
        <begin position="196"/>
        <end position="218"/>
    </location>
</feature>
<feature type="transmembrane region" description="Helical" evidence="1">
    <location>
        <begin position="340"/>
        <end position="360"/>
    </location>
</feature>
<dbReference type="AlphaFoldDB" id="A0A2U3L1U0"/>
<sequence length="447" mass="49501">MTFLIFICLAAFLWLLVLLRRDRVSLGLPIAYLYSLLLIHVPGAFAQIAGRHFPLHSDLIEIGMRFTALGSMCFVAGVWLAHSSTPKIPIRQEADRDQFWWFCLLGGWSLIYGLSPLYHIPSISAAVEKGGGIWMLGVMLGLRAACQRRDLKRIAIWLGALVVYPILMLLLGGFLSYGSAAIIIVCAALTISTRSYWRAVVGITVFTFLSLSIFVNYFQHRSDIRDQVWGGAALEARIGSVVDMGRDFEFFDPSNRRHLISLDQRLNQNYFVGLAAKRIELGQVDYLRGDSVWQGLLSLVPRLLWPEKRVFAGSPQVVSKMTGLPLSPTSSFGVGNVMEFQINFGIPGVVIGFLVLGWLIGTLDVKAAAAEVQGDLGVLVLFFLPAVALIDPQGSLVEMFSGAAAALVAAYGWKWVWKHWVAHRASSRKRYSHPHEAVLKASQLKID</sequence>
<feature type="transmembrane region" description="Helical" evidence="1">
    <location>
        <begin position="157"/>
        <end position="190"/>
    </location>
</feature>
<proteinExistence type="predicted"/>
<dbReference type="EMBL" id="OMOD01000157">
    <property type="protein sequence ID" value="SPF45871.1"/>
    <property type="molecule type" value="Genomic_DNA"/>
</dbReference>
<feature type="transmembrane region" description="Helical" evidence="1">
    <location>
        <begin position="397"/>
        <end position="417"/>
    </location>
</feature>
<accession>A0A2U3L1U0</accession>
<gene>
    <name evidence="2" type="ORF">SBA1_610001</name>
</gene>
<feature type="transmembrane region" description="Helical" evidence="1">
    <location>
        <begin position="372"/>
        <end position="390"/>
    </location>
</feature>